<dbReference type="Proteomes" id="UP000789342">
    <property type="component" value="Unassembled WGS sequence"/>
</dbReference>
<feature type="non-terminal residue" evidence="1">
    <location>
        <position position="95"/>
    </location>
</feature>
<protein>
    <submittedName>
        <fullName evidence="1">8360_t:CDS:1</fullName>
    </submittedName>
</protein>
<organism evidence="1 2">
    <name type="scientific">Acaulospora morrowiae</name>
    <dbReference type="NCBI Taxonomy" id="94023"/>
    <lineage>
        <taxon>Eukaryota</taxon>
        <taxon>Fungi</taxon>
        <taxon>Fungi incertae sedis</taxon>
        <taxon>Mucoromycota</taxon>
        <taxon>Glomeromycotina</taxon>
        <taxon>Glomeromycetes</taxon>
        <taxon>Diversisporales</taxon>
        <taxon>Acaulosporaceae</taxon>
        <taxon>Acaulospora</taxon>
    </lineage>
</organism>
<evidence type="ECO:0000313" key="2">
    <source>
        <dbReference type="Proteomes" id="UP000789342"/>
    </source>
</evidence>
<keyword evidence="2" id="KW-1185">Reference proteome</keyword>
<reference evidence="1" key="1">
    <citation type="submission" date="2021-06" db="EMBL/GenBank/DDBJ databases">
        <authorList>
            <person name="Kallberg Y."/>
            <person name="Tangrot J."/>
            <person name="Rosling A."/>
        </authorList>
    </citation>
    <scope>NUCLEOTIDE SEQUENCE</scope>
    <source>
        <strain evidence="1">CL551</strain>
    </source>
</reference>
<name>A0A9N9I034_9GLOM</name>
<dbReference type="EMBL" id="CAJVPV010020614">
    <property type="protein sequence ID" value="CAG8715275.1"/>
    <property type="molecule type" value="Genomic_DNA"/>
</dbReference>
<dbReference type="AlphaFoldDB" id="A0A9N9I034"/>
<evidence type="ECO:0000313" key="1">
    <source>
        <dbReference type="EMBL" id="CAG8715275.1"/>
    </source>
</evidence>
<comment type="caution">
    <text evidence="1">The sequence shown here is derived from an EMBL/GenBank/DDBJ whole genome shotgun (WGS) entry which is preliminary data.</text>
</comment>
<sequence>MSLLNKGVTTTQEEGRILSRVGSSLYDGGGACVKKTIDIVTRHDFPINLPNREIGVERPPRSAGLTDAKREKPPYYQRIYADLIRRGHILTDVFR</sequence>
<proteinExistence type="predicted"/>
<accession>A0A9N9I034</accession>
<gene>
    <name evidence="1" type="ORF">AMORRO_LOCUS12962</name>
</gene>